<dbReference type="EMBL" id="JBHSGF010000001">
    <property type="protein sequence ID" value="MFC4554033.1"/>
    <property type="molecule type" value="Genomic_DNA"/>
</dbReference>
<keyword evidence="4 5" id="KW-0472">Membrane</keyword>
<dbReference type="InterPro" id="IPR013525">
    <property type="entry name" value="ABC2_TM"/>
</dbReference>
<proteinExistence type="predicted"/>
<dbReference type="Pfam" id="PF12698">
    <property type="entry name" value="ABC2_membrane_3"/>
    <property type="match status" value="1"/>
</dbReference>
<feature type="transmembrane region" description="Helical" evidence="5">
    <location>
        <begin position="234"/>
        <end position="261"/>
    </location>
</feature>
<keyword evidence="8" id="KW-1185">Reference proteome</keyword>
<evidence type="ECO:0000256" key="4">
    <source>
        <dbReference type="ARBA" id="ARBA00023136"/>
    </source>
</evidence>
<organism evidence="7 8">
    <name type="scientific">Georgenia faecalis</name>
    <dbReference type="NCBI Taxonomy" id="2483799"/>
    <lineage>
        <taxon>Bacteria</taxon>
        <taxon>Bacillati</taxon>
        <taxon>Actinomycetota</taxon>
        <taxon>Actinomycetes</taxon>
        <taxon>Micrococcales</taxon>
        <taxon>Bogoriellaceae</taxon>
        <taxon>Georgenia</taxon>
    </lineage>
</organism>
<feature type="domain" description="ABC-2 type transporter transmembrane" evidence="6">
    <location>
        <begin position="38"/>
        <end position="386"/>
    </location>
</feature>
<name>A0ABV9D736_9MICO</name>
<accession>A0ABV9D736</accession>
<dbReference type="Proteomes" id="UP001595955">
    <property type="component" value="Unassembled WGS sequence"/>
</dbReference>
<evidence type="ECO:0000256" key="5">
    <source>
        <dbReference type="SAM" id="Phobius"/>
    </source>
</evidence>
<dbReference type="RefSeq" id="WP_122823242.1">
    <property type="nucleotide sequence ID" value="NZ_CP033325.1"/>
</dbReference>
<evidence type="ECO:0000256" key="1">
    <source>
        <dbReference type="ARBA" id="ARBA00004141"/>
    </source>
</evidence>
<gene>
    <name evidence="7" type="ORF">ACFO3F_02120</name>
</gene>
<feature type="transmembrane region" description="Helical" evidence="5">
    <location>
        <begin position="308"/>
        <end position="330"/>
    </location>
</feature>
<reference evidence="8" key="1">
    <citation type="journal article" date="2019" name="Int. J. Syst. Evol. Microbiol.">
        <title>The Global Catalogue of Microorganisms (GCM) 10K type strain sequencing project: providing services to taxonomists for standard genome sequencing and annotation.</title>
        <authorList>
            <consortium name="The Broad Institute Genomics Platform"/>
            <consortium name="The Broad Institute Genome Sequencing Center for Infectious Disease"/>
            <person name="Wu L."/>
            <person name="Ma J."/>
        </authorList>
    </citation>
    <scope>NUCLEOTIDE SEQUENCE [LARGE SCALE GENOMIC DNA]</scope>
    <source>
        <strain evidence="8">JCM 3369</strain>
    </source>
</reference>
<feature type="transmembrane region" description="Helical" evidence="5">
    <location>
        <begin position="35"/>
        <end position="56"/>
    </location>
</feature>
<evidence type="ECO:0000256" key="2">
    <source>
        <dbReference type="ARBA" id="ARBA00022692"/>
    </source>
</evidence>
<evidence type="ECO:0000256" key="3">
    <source>
        <dbReference type="ARBA" id="ARBA00022989"/>
    </source>
</evidence>
<sequence length="408" mass="42577">MSTPGKKSSGTGSAAAVGLVAKREFKARFLTKSNLISLALLVAVIVAGIIALDFFANQDSEEAAYTVGVDDDGAALEGPLRSAAAGMGTTVDIVEMDRSQAETELTDGLDAFLTGDPTAPELVVEEEAAPQLLALVTAAVQAHALGVQIDELGGDPAAVDQALATAVPSVTALEPPDETGGMSGPAYFVALLMLSLLLFVLISTGSIIAMSVVEEKTSRVVEILLATIRPTQLLAGKILGTGVVGLVQVSLLAGSAGLAMAATGLLDGFQIDLSTTMLMTLLWFLLGYAIFALLFGGFAALVSRQEEIGAVTTPLMFLLFIPFYMSMFMIPEQPDSTLVRVLSQVPIFSPFMMPMRSVFGGVTGWEIALAVVIALATIPVLVWIGARVYQRGVLHTGGRMKLTEALRG</sequence>
<keyword evidence="2 5" id="KW-0812">Transmembrane</keyword>
<keyword evidence="3 5" id="KW-1133">Transmembrane helix</keyword>
<feature type="transmembrane region" description="Helical" evidence="5">
    <location>
        <begin position="362"/>
        <end position="384"/>
    </location>
</feature>
<protein>
    <submittedName>
        <fullName evidence="7">ABC transporter permease</fullName>
    </submittedName>
</protein>
<evidence type="ECO:0000259" key="6">
    <source>
        <dbReference type="Pfam" id="PF12698"/>
    </source>
</evidence>
<comment type="subcellular location">
    <subcellularLocation>
        <location evidence="1">Membrane</location>
        <topology evidence="1">Multi-pass membrane protein</topology>
    </subcellularLocation>
</comment>
<comment type="caution">
    <text evidence="7">The sequence shown here is derived from an EMBL/GenBank/DDBJ whole genome shotgun (WGS) entry which is preliminary data.</text>
</comment>
<dbReference type="PANTHER" id="PTHR43471">
    <property type="entry name" value="ABC TRANSPORTER PERMEASE"/>
    <property type="match status" value="1"/>
</dbReference>
<dbReference type="PANTHER" id="PTHR43471:SF3">
    <property type="entry name" value="ABC TRANSPORTER PERMEASE PROTEIN NATB"/>
    <property type="match status" value="1"/>
</dbReference>
<feature type="transmembrane region" description="Helical" evidence="5">
    <location>
        <begin position="186"/>
        <end position="213"/>
    </location>
</feature>
<feature type="transmembrane region" description="Helical" evidence="5">
    <location>
        <begin position="281"/>
        <end position="301"/>
    </location>
</feature>
<evidence type="ECO:0000313" key="7">
    <source>
        <dbReference type="EMBL" id="MFC4554033.1"/>
    </source>
</evidence>
<evidence type="ECO:0000313" key="8">
    <source>
        <dbReference type="Proteomes" id="UP001595955"/>
    </source>
</evidence>